<keyword evidence="2" id="KW-1185">Reference proteome</keyword>
<sequence>MVGKQVTIVAVDNSEHSAYVLEWTLEHFFIPLGDRALFKFVAGSSTDLDAVVPSSPGRNRCFSCQTCCYYCRRPSSSSSLKPRSRFLSNPNWPEKMIGLNKQIDLHLKGQ</sequence>
<gene>
    <name evidence="1" type="ORF">SLEP1_g40974</name>
</gene>
<organism evidence="1 2">
    <name type="scientific">Rubroshorea leprosula</name>
    <dbReference type="NCBI Taxonomy" id="152421"/>
    <lineage>
        <taxon>Eukaryota</taxon>
        <taxon>Viridiplantae</taxon>
        <taxon>Streptophyta</taxon>
        <taxon>Embryophyta</taxon>
        <taxon>Tracheophyta</taxon>
        <taxon>Spermatophyta</taxon>
        <taxon>Magnoliopsida</taxon>
        <taxon>eudicotyledons</taxon>
        <taxon>Gunneridae</taxon>
        <taxon>Pentapetalae</taxon>
        <taxon>rosids</taxon>
        <taxon>malvids</taxon>
        <taxon>Malvales</taxon>
        <taxon>Dipterocarpaceae</taxon>
        <taxon>Rubroshorea</taxon>
    </lineage>
</organism>
<dbReference type="Proteomes" id="UP001054252">
    <property type="component" value="Unassembled WGS sequence"/>
</dbReference>
<evidence type="ECO:0000313" key="1">
    <source>
        <dbReference type="EMBL" id="GKV32361.1"/>
    </source>
</evidence>
<dbReference type="EMBL" id="BPVZ01000095">
    <property type="protein sequence ID" value="GKV32361.1"/>
    <property type="molecule type" value="Genomic_DNA"/>
</dbReference>
<accession>A0AAV5L588</accession>
<proteinExistence type="predicted"/>
<comment type="caution">
    <text evidence="1">The sequence shown here is derived from an EMBL/GenBank/DDBJ whole genome shotgun (WGS) entry which is preliminary data.</text>
</comment>
<protein>
    <submittedName>
        <fullName evidence="1">Uncharacterized protein</fullName>
    </submittedName>
</protein>
<evidence type="ECO:0000313" key="2">
    <source>
        <dbReference type="Proteomes" id="UP001054252"/>
    </source>
</evidence>
<name>A0AAV5L588_9ROSI</name>
<dbReference type="AlphaFoldDB" id="A0AAV5L588"/>
<reference evidence="1 2" key="1">
    <citation type="journal article" date="2021" name="Commun. Biol.">
        <title>The genome of Shorea leprosula (Dipterocarpaceae) highlights the ecological relevance of drought in aseasonal tropical rainforests.</title>
        <authorList>
            <person name="Ng K.K.S."/>
            <person name="Kobayashi M.J."/>
            <person name="Fawcett J.A."/>
            <person name="Hatakeyama M."/>
            <person name="Paape T."/>
            <person name="Ng C.H."/>
            <person name="Ang C.C."/>
            <person name="Tnah L.H."/>
            <person name="Lee C.T."/>
            <person name="Nishiyama T."/>
            <person name="Sese J."/>
            <person name="O'Brien M.J."/>
            <person name="Copetti D."/>
            <person name="Mohd Noor M.I."/>
            <person name="Ong R.C."/>
            <person name="Putra M."/>
            <person name="Sireger I.Z."/>
            <person name="Indrioko S."/>
            <person name="Kosugi Y."/>
            <person name="Izuno A."/>
            <person name="Isagi Y."/>
            <person name="Lee S.L."/>
            <person name="Shimizu K.K."/>
        </authorList>
    </citation>
    <scope>NUCLEOTIDE SEQUENCE [LARGE SCALE GENOMIC DNA]</scope>
    <source>
        <strain evidence="1">214</strain>
    </source>
</reference>